<feature type="compositionally biased region" description="Polar residues" evidence="1">
    <location>
        <begin position="136"/>
        <end position="149"/>
    </location>
</feature>
<comment type="caution">
    <text evidence="3">The sequence shown here is derived from an EMBL/GenBank/DDBJ whole genome shotgun (WGS) entry which is preliminary data.</text>
</comment>
<sequence>MRLESLLFLSSLSTAQPDTPSQNHLTHLHTHNLPYGTLSYWGIPGRESPDWNWTLNLNTTTHNHPSNHQTQHPARRPAQHCGANIVYCNDTSAHPAPATTCSHLLTVLSETQHQAIDPNTRAVYLTTPRLAARTYHSPNNHNTGYGQNRGNRKEEEEEGDTCVLSWHTRVPGLVNGHLVEAAVDTLLLCHEGGRVAGYATAVSLNGVCTVECLSGGAECFFGW</sequence>
<feature type="region of interest" description="Disordered" evidence="1">
    <location>
        <begin position="135"/>
        <end position="157"/>
    </location>
</feature>
<organism evidence="3 4">
    <name type="scientific">Dichotomopilus funicola</name>
    <dbReference type="NCBI Taxonomy" id="1934379"/>
    <lineage>
        <taxon>Eukaryota</taxon>
        <taxon>Fungi</taxon>
        <taxon>Dikarya</taxon>
        <taxon>Ascomycota</taxon>
        <taxon>Pezizomycotina</taxon>
        <taxon>Sordariomycetes</taxon>
        <taxon>Sordariomycetidae</taxon>
        <taxon>Sordariales</taxon>
        <taxon>Chaetomiaceae</taxon>
        <taxon>Dichotomopilus</taxon>
    </lineage>
</organism>
<accession>A0AAN6ZL63</accession>
<reference evidence="3" key="2">
    <citation type="submission" date="2023-05" db="EMBL/GenBank/DDBJ databases">
        <authorList>
            <consortium name="Lawrence Berkeley National Laboratory"/>
            <person name="Steindorff A."/>
            <person name="Hensen N."/>
            <person name="Bonometti L."/>
            <person name="Westerberg I."/>
            <person name="Brannstrom I.O."/>
            <person name="Guillou S."/>
            <person name="Cros-Aarteil S."/>
            <person name="Calhoun S."/>
            <person name="Haridas S."/>
            <person name="Kuo A."/>
            <person name="Mondo S."/>
            <person name="Pangilinan J."/>
            <person name="Riley R."/>
            <person name="Labutti K."/>
            <person name="Andreopoulos B."/>
            <person name="Lipzen A."/>
            <person name="Chen C."/>
            <person name="Yanf M."/>
            <person name="Daum C."/>
            <person name="Ng V."/>
            <person name="Clum A."/>
            <person name="Ohm R."/>
            <person name="Martin F."/>
            <person name="Silar P."/>
            <person name="Natvig D."/>
            <person name="Lalanne C."/>
            <person name="Gautier V."/>
            <person name="Ament-Velasquez S.L."/>
            <person name="Kruys A."/>
            <person name="Hutchinson M.I."/>
            <person name="Powell A.J."/>
            <person name="Barry K."/>
            <person name="Miller A.N."/>
            <person name="Grigoriev I.V."/>
            <person name="Debuchy R."/>
            <person name="Gladieux P."/>
            <person name="Thoren M.H."/>
            <person name="Johannesson H."/>
        </authorList>
    </citation>
    <scope>NUCLEOTIDE SEQUENCE</scope>
    <source>
        <strain evidence="3">CBS 141.50</strain>
    </source>
</reference>
<dbReference type="AlphaFoldDB" id="A0AAN6ZL63"/>
<keyword evidence="4" id="KW-1185">Reference proteome</keyword>
<keyword evidence="2" id="KW-0732">Signal</keyword>
<gene>
    <name evidence="3" type="ORF">C8A04DRAFT_29796</name>
</gene>
<name>A0AAN6ZL63_9PEZI</name>
<reference evidence="3" key="1">
    <citation type="journal article" date="2023" name="Mol. Phylogenet. Evol.">
        <title>Genome-scale phylogeny and comparative genomics of the fungal order Sordariales.</title>
        <authorList>
            <person name="Hensen N."/>
            <person name="Bonometti L."/>
            <person name="Westerberg I."/>
            <person name="Brannstrom I.O."/>
            <person name="Guillou S."/>
            <person name="Cros-Aarteil S."/>
            <person name="Calhoun S."/>
            <person name="Haridas S."/>
            <person name="Kuo A."/>
            <person name="Mondo S."/>
            <person name="Pangilinan J."/>
            <person name="Riley R."/>
            <person name="LaButti K."/>
            <person name="Andreopoulos B."/>
            <person name="Lipzen A."/>
            <person name="Chen C."/>
            <person name="Yan M."/>
            <person name="Daum C."/>
            <person name="Ng V."/>
            <person name="Clum A."/>
            <person name="Steindorff A."/>
            <person name="Ohm R.A."/>
            <person name="Martin F."/>
            <person name="Silar P."/>
            <person name="Natvig D.O."/>
            <person name="Lalanne C."/>
            <person name="Gautier V."/>
            <person name="Ament-Velasquez S.L."/>
            <person name="Kruys A."/>
            <person name="Hutchinson M.I."/>
            <person name="Powell A.J."/>
            <person name="Barry K."/>
            <person name="Miller A.N."/>
            <person name="Grigoriev I.V."/>
            <person name="Debuchy R."/>
            <person name="Gladieux P."/>
            <person name="Hiltunen Thoren M."/>
            <person name="Johannesson H."/>
        </authorList>
    </citation>
    <scope>NUCLEOTIDE SEQUENCE</scope>
    <source>
        <strain evidence="3">CBS 141.50</strain>
    </source>
</reference>
<evidence type="ECO:0000313" key="4">
    <source>
        <dbReference type="Proteomes" id="UP001302676"/>
    </source>
</evidence>
<dbReference type="GeneID" id="87817745"/>
<evidence type="ECO:0000256" key="2">
    <source>
        <dbReference type="SAM" id="SignalP"/>
    </source>
</evidence>
<evidence type="ECO:0000313" key="3">
    <source>
        <dbReference type="EMBL" id="KAK4142522.1"/>
    </source>
</evidence>
<feature type="chain" id="PRO_5042969166" evidence="2">
    <location>
        <begin position="16"/>
        <end position="223"/>
    </location>
</feature>
<proteinExistence type="predicted"/>
<evidence type="ECO:0000256" key="1">
    <source>
        <dbReference type="SAM" id="MobiDB-lite"/>
    </source>
</evidence>
<feature type="signal peptide" evidence="2">
    <location>
        <begin position="1"/>
        <end position="15"/>
    </location>
</feature>
<dbReference type="EMBL" id="MU853596">
    <property type="protein sequence ID" value="KAK4142522.1"/>
    <property type="molecule type" value="Genomic_DNA"/>
</dbReference>
<dbReference type="Proteomes" id="UP001302676">
    <property type="component" value="Unassembled WGS sequence"/>
</dbReference>
<dbReference type="RefSeq" id="XP_062635893.1">
    <property type="nucleotide sequence ID" value="XM_062781132.1"/>
</dbReference>
<protein>
    <submittedName>
        <fullName evidence="3">Uncharacterized protein</fullName>
    </submittedName>
</protein>